<evidence type="ECO:0000256" key="4">
    <source>
        <dbReference type="SAM" id="MobiDB-lite"/>
    </source>
</evidence>
<evidence type="ECO:0000256" key="1">
    <source>
        <dbReference type="ARBA" id="ARBA00004123"/>
    </source>
</evidence>
<feature type="region of interest" description="Disordered" evidence="4">
    <location>
        <begin position="157"/>
        <end position="179"/>
    </location>
</feature>
<evidence type="ECO:0000313" key="7">
    <source>
        <dbReference type="Proteomes" id="UP000095751"/>
    </source>
</evidence>
<comment type="subcellular location">
    <subcellularLocation>
        <location evidence="1">Nucleus</location>
    </subcellularLocation>
</comment>
<dbReference type="AlphaFoldDB" id="A0A1E7FRJ4"/>
<evidence type="ECO:0000313" key="6">
    <source>
        <dbReference type="EMBL" id="OEU20792.1"/>
    </source>
</evidence>
<evidence type="ECO:0000259" key="5">
    <source>
        <dbReference type="Pfam" id="PF00447"/>
    </source>
</evidence>
<organism evidence="6 7">
    <name type="scientific">Fragilariopsis cylindrus CCMP1102</name>
    <dbReference type="NCBI Taxonomy" id="635003"/>
    <lineage>
        <taxon>Eukaryota</taxon>
        <taxon>Sar</taxon>
        <taxon>Stramenopiles</taxon>
        <taxon>Ochrophyta</taxon>
        <taxon>Bacillariophyta</taxon>
        <taxon>Bacillariophyceae</taxon>
        <taxon>Bacillariophycidae</taxon>
        <taxon>Bacillariales</taxon>
        <taxon>Bacillariaceae</taxon>
        <taxon>Fragilariopsis</taxon>
    </lineage>
</organism>
<dbReference type="InParanoid" id="A0A1E7FRJ4"/>
<sequence>MTFAKSNNYSTPSEDVAYGSESTEKTIPFLRRLVDMLSENDNVISFSPGSIQNGQITLGRIVVHDRITVENEILPRYFNHSSFASLRRQLNYFSFTRIGKGRQKGATYCNEGVIEIEDILRLRRRSATMSSTVTTGAVISSISTGSKNRQRETNMEYPVMKTPPPSTTTSSLQMGAPMDNTPSKIKRTISMSSSYSDSGDQQSDKIGHYGVFNIDKDNERTLHIVAPSSLRLVSPATSPLHSPSVSPNGAPKVMLDLTVPPLHQFPSATSTTTTTTTNSMISSDDIHHAHQKHPYNEDPDVLAGCRALLCFSHGLHSFKV</sequence>
<dbReference type="InterPro" id="IPR036390">
    <property type="entry name" value="WH_DNA-bd_sf"/>
</dbReference>
<dbReference type="GO" id="GO:0003700">
    <property type="term" value="F:DNA-binding transcription factor activity"/>
    <property type="evidence" value="ECO:0007669"/>
    <property type="project" value="InterPro"/>
</dbReference>
<keyword evidence="2" id="KW-0238">DNA-binding</keyword>
<accession>A0A1E7FRJ4</accession>
<proteinExistence type="predicted"/>
<keyword evidence="3" id="KW-0539">Nucleus</keyword>
<dbReference type="EMBL" id="KV784354">
    <property type="protein sequence ID" value="OEU20792.1"/>
    <property type="molecule type" value="Genomic_DNA"/>
</dbReference>
<feature type="domain" description="HSF-type DNA-binding" evidence="5">
    <location>
        <begin position="29"/>
        <end position="103"/>
    </location>
</feature>
<dbReference type="Gene3D" id="1.10.10.10">
    <property type="entry name" value="Winged helix-like DNA-binding domain superfamily/Winged helix DNA-binding domain"/>
    <property type="match status" value="1"/>
</dbReference>
<gene>
    <name evidence="6" type="ORF">FRACYDRAFT_259693</name>
</gene>
<feature type="compositionally biased region" description="Polar residues" evidence="4">
    <location>
        <begin position="235"/>
        <end position="247"/>
    </location>
</feature>
<evidence type="ECO:0000256" key="3">
    <source>
        <dbReference type="ARBA" id="ARBA00023242"/>
    </source>
</evidence>
<dbReference type="GO" id="GO:0005634">
    <property type="term" value="C:nucleus"/>
    <property type="evidence" value="ECO:0007669"/>
    <property type="project" value="UniProtKB-SubCell"/>
</dbReference>
<dbReference type="KEGG" id="fcy:FRACYDRAFT_259693"/>
<dbReference type="PANTHER" id="PTHR10015">
    <property type="entry name" value="HEAT SHOCK TRANSCRIPTION FACTOR"/>
    <property type="match status" value="1"/>
</dbReference>
<dbReference type="OrthoDB" id="47830at2759"/>
<evidence type="ECO:0000256" key="2">
    <source>
        <dbReference type="ARBA" id="ARBA00023125"/>
    </source>
</evidence>
<keyword evidence="7" id="KW-1185">Reference proteome</keyword>
<dbReference type="PANTHER" id="PTHR10015:SF206">
    <property type="entry name" value="HSF-TYPE DNA-BINDING DOMAIN-CONTAINING PROTEIN"/>
    <property type="match status" value="1"/>
</dbReference>
<dbReference type="Pfam" id="PF00447">
    <property type="entry name" value="HSF_DNA-bind"/>
    <property type="match status" value="1"/>
</dbReference>
<feature type="region of interest" description="Disordered" evidence="4">
    <location>
        <begin position="234"/>
        <end position="253"/>
    </location>
</feature>
<protein>
    <recommendedName>
        <fullName evidence="5">HSF-type DNA-binding domain-containing protein</fullName>
    </recommendedName>
</protein>
<dbReference type="GO" id="GO:0043565">
    <property type="term" value="F:sequence-specific DNA binding"/>
    <property type="evidence" value="ECO:0007669"/>
    <property type="project" value="InterPro"/>
</dbReference>
<dbReference type="InterPro" id="IPR000232">
    <property type="entry name" value="HSF_DNA-bd"/>
</dbReference>
<reference evidence="6 7" key="1">
    <citation type="submission" date="2016-09" db="EMBL/GenBank/DDBJ databases">
        <title>Extensive genetic diversity and differential bi-allelic expression allows diatom success in the polar Southern Ocean.</title>
        <authorList>
            <consortium name="DOE Joint Genome Institute"/>
            <person name="Mock T."/>
            <person name="Otillar R.P."/>
            <person name="Strauss J."/>
            <person name="Dupont C."/>
            <person name="Frickenhaus S."/>
            <person name="Maumus F."/>
            <person name="Mcmullan M."/>
            <person name="Sanges R."/>
            <person name="Schmutz J."/>
            <person name="Toseland A."/>
            <person name="Valas R."/>
            <person name="Veluchamy A."/>
            <person name="Ward B.J."/>
            <person name="Allen A."/>
            <person name="Barry K."/>
            <person name="Falciatore A."/>
            <person name="Ferrante M."/>
            <person name="Fortunato A.E."/>
            <person name="Gloeckner G."/>
            <person name="Gruber A."/>
            <person name="Hipkin R."/>
            <person name="Janech M."/>
            <person name="Kroth P."/>
            <person name="Leese F."/>
            <person name="Lindquist E."/>
            <person name="Lyon B.R."/>
            <person name="Martin J."/>
            <person name="Mayer C."/>
            <person name="Parker M."/>
            <person name="Quesneville H."/>
            <person name="Raymond J."/>
            <person name="Uhlig C."/>
            <person name="Valentin K.U."/>
            <person name="Worden A.Z."/>
            <person name="Armbrust E.V."/>
            <person name="Bowler C."/>
            <person name="Green B."/>
            <person name="Moulton V."/>
            <person name="Van Oosterhout C."/>
            <person name="Grigoriev I."/>
        </authorList>
    </citation>
    <scope>NUCLEOTIDE SEQUENCE [LARGE SCALE GENOMIC DNA]</scope>
    <source>
        <strain evidence="6 7">CCMP1102</strain>
    </source>
</reference>
<dbReference type="Proteomes" id="UP000095751">
    <property type="component" value="Unassembled WGS sequence"/>
</dbReference>
<dbReference type="InterPro" id="IPR036388">
    <property type="entry name" value="WH-like_DNA-bd_sf"/>
</dbReference>
<name>A0A1E7FRJ4_9STRA</name>
<dbReference type="SUPFAM" id="SSF46785">
    <property type="entry name" value="Winged helix' DNA-binding domain"/>
    <property type="match status" value="1"/>
</dbReference>